<keyword evidence="5" id="KW-0547">Nucleotide-binding</keyword>
<evidence type="ECO:0000256" key="5">
    <source>
        <dbReference type="ARBA" id="ARBA00022741"/>
    </source>
</evidence>
<feature type="transmembrane region" description="Helical" evidence="11">
    <location>
        <begin position="166"/>
        <end position="186"/>
    </location>
</feature>
<evidence type="ECO:0000259" key="13">
    <source>
        <dbReference type="PROSITE" id="PS50929"/>
    </source>
</evidence>
<dbReference type="SUPFAM" id="SSF90123">
    <property type="entry name" value="ABC transporter transmembrane region"/>
    <property type="match status" value="1"/>
</dbReference>
<keyword evidence="3" id="KW-1003">Cell membrane</keyword>
<dbReference type="InterPro" id="IPR036640">
    <property type="entry name" value="ABC1_TM_sf"/>
</dbReference>
<evidence type="ECO:0000256" key="8">
    <source>
        <dbReference type="ARBA" id="ARBA00022989"/>
    </source>
</evidence>
<dbReference type="InterPro" id="IPR027417">
    <property type="entry name" value="P-loop_NTPase"/>
</dbReference>
<dbReference type="AlphaFoldDB" id="A0A3B0YZV3"/>
<accession>A0A3B0YZV3</accession>
<organism evidence="14">
    <name type="scientific">hydrothermal vent metagenome</name>
    <dbReference type="NCBI Taxonomy" id="652676"/>
    <lineage>
        <taxon>unclassified sequences</taxon>
        <taxon>metagenomes</taxon>
        <taxon>ecological metagenomes</taxon>
    </lineage>
</organism>
<dbReference type="Pfam" id="PF00664">
    <property type="entry name" value="ABC_membrane"/>
    <property type="match status" value="1"/>
</dbReference>
<feature type="transmembrane region" description="Helical" evidence="11">
    <location>
        <begin position="61"/>
        <end position="78"/>
    </location>
</feature>
<evidence type="ECO:0000256" key="6">
    <source>
        <dbReference type="ARBA" id="ARBA00022840"/>
    </source>
</evidence>
<evidence type="ECO:0000256" key="2">
    <source>
        <dbReference type="ARBA" id="ARBA00022448"/>
    </source>
</evidence>
<dbReference type="SMART" id="SM00382">
    <property type="entry name" value="AAA"/>
    <property type="match status" value="1"/>
</dbReference>
<protein>
    <submittedName>
        <fullName evidence="14">Lipid A export permease/ATP-binding protein MsbA</fullName>
    </submittedName>
</protein>
<feature type="transmembrane region" description="Helical" evidence="11">
    <location>
        <begin position="245"/>
        <end position="272"/>
    </location>
</feature>
<dbReference type="Gene3D" id="3.40.50.300">
    <property type="entry name" value="P-loop containing nucleotide triphosphate hydrolases"/>
    <property type="match status" value="1"/>
</dbReference>
<dbReference type="EMBL" id="UOFL01000058">
    <property type="protein sequence ID" value="VAW74494.1"/>
    <property type="molecule type" value="Genomic_DNA"/>
</dbReference>
<keyword evidence="2" id="KW-0813">Transport</keyword>
<dbReference type="GO" id="GO:0016887">
    <property type="term" value="F:ATP hydrolysis activity"/>
    <property type="evidence" value="ECO:0007669"/>
    <property type="project" value="InterPro"/>
</dbReference>
<dbReference type="GO" id="GO:0016020">
    <property type="term" value="C:membrane"/>
    <property type="evidence" value="ECO:0007669"/>
    <property type="project" value="InterPro"/>
</dbReference>
<dbReference type="PANTHER" id="PTHR43394:SF1">
    <property type="entry name" value="ATP-BINDING CASSETTE SUB-FAMILY B MEMBER 10, MITOCHONDRIAL"/>
    <property type="match status" value="1"/>
</dbReference>
<dbReference type="GO" id="GO:0012505">
    <property type="term" value="C:endomembrane system"/>
    <property type="evidence" value="ECO:0007669"/>
    <property type="project" value="UniProtKB-SubCell"/>
</dbReference>
<dbReference type="GO" id="GO:0005524">
    <property type="term" value="F:ATP binding"/>
    <property type="evidence" value="ECO:0007669"/>
    <property type="project" value="UniProtKB-KW"/>
</dbReference>
<dbReference type="SUPFAM" id="SSF52540">
    <property type="entry name" value="P-loop containing nucleoside triphosphate hydrolases"/>
    <property type="match status" value="1"/>
</dbReference>
<keyword evidence="9" id="KW-0445">Lipid transport</keyword>
<comment type="subcellular location">
    <subcellularLocation>
        <location evidence="1">Endomembrane system</location>
        <topology evidence="1">Multi-pass membrane protein</topology>
    </subcellularLocation>
</comment>
<evidence type="ECO:0000256" key="11">
    <source>
        <dbReference type="SAM" id="Phobius"/>
    </source>
</evidence>
<dbReference type="InterPro" id="IPR003439">
    <property type="entry name" value="ABC_transporter-like_ATP-bd"/>
</dbReference>
<evidence type="ECO:0000256" key="3">
    <source>
        <dbReference type="ARBA" id="ARBA00022475"/>
    </source>
</evidence>
<dbReference type="GO" id="GO:0015421">
    <property type="term" value="F:ABC-type oligopeptide transporter activity"/>
    <property type="evidence" value="ECO:0007669"/>
    <property type="project" value="TreeGrafter"/>
</dbReference>
<evidence type="ECO:0000256" key="4">
    <source>
        <dbReference type="ARBA" id="ARBA00022692"/>
    </source>
</evidence>
<dbReference type="InterPro" id="IPR039421">
    <property type="entry name" value="Type_1_exporter"/>
</dbReference>
<dbReference type="Gene3D" id="1.20.1560.10">
    <property type="entry name" value="ABC transporter type 1, transmembrane domain"/>
    <property type="match status" value="1"/>
</dbReference>
<dbReference type="GO" id="GO:0034040">
    <property type="term" value="F:ATPase-coupled lipid transmembrane transporter activity"/>
    <property type="evidence" value="ECO:0007669"/>
    <property type="project" value="InterPro"/>
</dbReference>
<dbReference type="PANTHER" id="PTHR43394">
    <property type="entry name" value="ATP-DEPENDENT PERMEASE MDL1, MITOCHONDRIAL"/>
    <property type="match status" value="1"/>
</dbReference>
<evidence type="ECO:0000256" key="10">
    <source>
        <dbReference type="ARBA" id="ARBA00023136"/>
    </source>
</evidence>
<keyword evidence="6 14" id="KW-0067">ATP-binding</keyword>
<name>A0A3B0YZV3_9ZZZZ</name>
<dbReference type="InterPro" id="IPR017871">
    <property type="entry name" value="ABC_transporter-like_CS"/>
</dbReference>
<gene>
    <name evidence="14" type="ORF">MNBD_GAMMA12-205</name>
</gene>
<dbReference type="InterPro" id="IPR011917">
    <property type="entry name" value="ABC_transpr_lipidA"/>
</dbReference>
<evidence type="ECO:0000313" key="14">
    <source>
        <dbReference type="EMBL" id="VAW74494.1"/>
    </source>
</evidence>
<dbReference type="InterPro" id="IPR011527">
    <property type="entry name" value="ABC1_TM_dom"/>
</dbReference>
<evidence type="ECO:0000259" key="12">
    <source>
        <dbReference type="PROSITE" id="PS50893"/>
    </source>
</evidence>
<evidence type="ECO:0000256" key="9">
    <source>
        <dbReference type="ARBA" id="ARBA00023055"/>
    </source>
</evidence>
<feature type="domain" description="ABC transmembrane type-1" evidence="13">
    <location>
        <begin position="29"/>
        <end position="308"/>
    </location>
</feature>
<dbReference type="CDD" id="cd18552">
    <property type="entry name" value="ABC_6TM_MsbA_like"/>
    <property type="match status" value="1"/>
</dbReference>
<evidence type="ECO:0000256" key="1">
    <source>
        <dbReference type="ARBA" id="ARBA00004127"/>
    </source>
</evidence>
<dbReference type="FunFam" id="3.40.50.300:FF:000140">
    <property type="entry name" value="Lipid A export ATP-binding/permease protein MsbA"/>
    <property type="match status" value="1"/>
</dbReference>
<feature type="transmembrane region" description="Helical" evidence="11">
    <location>
        <begin position="24"/>
        <end position="49"/>
    </location>
</feature>
<keyword evidence="4 11" id="KW-0812">Transmembrane</keyword>
<dbReference type="NCBIfam" id="TIGR02203">
    <property type="entry name" value="MsbA_lipidA"/>
    <property type="match status" value="1"/>
</dbReference>
<feature type="transmembrane region" description="Helical" evidence="11">
    <location>
        <begin position="139"/>
        <end position="160"/>
    </location>
</feature>
<keyword evidence="7" id="KW-1278">Translocase</keyword>
<dbReference type="InterPro" id="IPR003593">
    <property type="entry name" value="AAA+_ATPase"/>
</dbReference>
<evidence type="ECO:0000256" key="7">
    <source>
        <dbReference type="ARBA" id="ARBA00022967"/>
    </source>
</evidence>
<keyword evidence="8 11" id="KW-1133">Transmembrane helix</keyword>
<dbReference type="Pfam" id="PF00005">
    <property type="entry name" value="ABC_tran"/>
    <property type="match status" value="1"/>
</dbReference>
<sequence length="584" mass="63992">MPNTRSDTSSMQTYQRLLRVASPYWPYFLGSTIAMILFATTDAAFAGLLKEIIDSSIVDKSHSYLILGPLLLVGLASLRAVTGFLYSYGMMYVSRMTIYTIRKKMFEHLMLLPSSIYDASSTGQIISKFTFNTEQISQAITSAVTVLIRDSVSVLVLLAVMMYWNFWLTIMFLICGPFIVIILALLSSRFRKISKRIQHSMGDVTSVLQESIEAQREVKTFAGQEHEQTKFEAINKTNRQQNMKFLSVTVGSSQLIQFFAAVMVAVIIYFLISDESSTAGSFTGYVTAMLLLLPPIKRLTTVNASIQKGIAAAGAIFELLDETPENDTGTYTNTKVKGNICFEHVSMSYDEGKSMPLQDIHLTISPGQTVALVGKSGSGKTSMIGLLPRFYEMYSGKIMLDSVDIADYTLASLRSQMSIVSQNIVLFNDSIANNIAYGAMANATRAQVKAAAISAHADEFIQHCEQGYDTLIGEDGSRLSGGQRQRIAIARALLKDAPILLLDEATSALDSESEQAVQAGIELLVKNRTTLVVAHRLSTIEKADVILVLDSGKIVESGTHQELLVAEGFYAAYHQAQISGSIDS</sequence>
<reference evidence="14" key="1">
    <citation type="submission" date="2018-06" db="EMBL/GenBank/DDBJ databases">
        <authorList>
            <person name="Zhirakovskaya E."/>
        </authorList>
    </citation>
    <scope>NUCLEOTIDE SEQUENCE</scope>
</reference>
<dbReference type="PROSITE" id="PS50929">
    <property type="entry name" value="ABC_TM1F"/>
    <property type="match status" value="1"/>
</dbReference>
<dbReference type="PROSITE" id="PS00211">
    <property type="entry name" value="ABC_TRANSPORTER_1"/>
    <property type="match status" value="1"/>
</dbReference>
<dbReference type="PROSITE" id="PS50893">
    <property type="entry name" value="ABC_TRANSPORTER_2"/>
    <property type="match status" value="1"/>
</dbReference>
<feature type="domain" description="ABC transporter" evidence="12">
    <location>
        <begin position="340"/>
        <end position="576"/>
    </location>
</feature>
<proteinExistence type="predicted"/>
<keyword evidence="10 11" id="KW-0472">Membrane</keyword>